<organism evidence="2 3">
    <name type="scientific">Mesoterricola sediminis</name>
    <dbReference type="NCBI Taxonomy" id="2927980"/>
    <lineage>
        <taxon>Bacteria</taxon>
        <taxon>Pseudomonadati</taxon>
        <taxon>Acidobacteriota</taxon>
        <taxon>Holophagae</taxon>
        <taxon>Holophagales</taxon>
        <taxon>Holophagaceae</taxon>
        <taxon>Mesoterricola</taxon>
    </lineage>
</organism>
<evidence type="ECO:0000313" key="2">
    <source>
        <dbReference type="EMBL" id="BDU77134.1"/>
    </source>
</evidence>
<feature type="region of interest" description="Disordered" evidence="1">
    <location>
        <begin position="1"/>
        <end position="29"/>
    </location>
</feature>
<feature type="compositionally biased region" description="Polar residues" evidence="1">
    <location>
        <begin position="1"/>
        <end position="11"/>
    </location>
</feature>
<dbReference type="AlphaFoldDB" id="A0AA48KCG7"/>
<sequence>MGLGATSSARPSQGREADAAGCNLEEGQVDLGPPFVADHEAPEGLEPCEGPLDYPTMLAKLLCGFHPAPRNAGEHAPDSAGHPAAAEVIGLVGVQFPETPPGAPTTMAKPWRGIDQLLEWNRVMLVRRPHQHRHRDSIGIGDQVVPGPVLPSIRGVRADRLAPLFALMLEASRAPRSQSIRPASFNSSSRIRRRSSHTPRSCHAWRRRQHVMPLPQPISFGFGAGGGSSGAMRFQSSEGKISRAIQVHCARIP</sequence>
<proteinExistence type="predicted"/>
<dbReference type="EMBL" id="AP027081">
    <property type="protein sequence ID" value="BDU77134.1"/>
    <property type="molecule type" value="Genomic_DNA"/>
</dbReference>
<name>A0AA48KCG7_9BACT</name>
<feature type="region of interest" description="Disordered" evidence="1">
    <location>
        <begin position="177"/>
        <end position="203"/>
    </location>
</feature>
<reference evidence="2" key="1">
    <citation type="journal article" date="2023" name="Int. J. Syst. Evol. Microbiol.">
        <title>Mesoterricola silvestris gen. nov., sp. nov., Mesoterricola sediminis sp. nov., Geothrix oryzae sp. nov., Geothrix edaphica sp. nov., Geothrix rubra sp. nov., and Geothrix limicola sp. nov., six novel members of Acidobacteriota isolated from soils.</title>
        <authorList>
            <person name="Itoh H."/>
            <person name="Sugisawa Y."/>
            <person name="Mise K."/>
            <person name="Xu Z."/>
            <person name="Kuniyasu M."/>
            <person name="Ushijima N."/>
            <person name="Kawano K."/>
            <person name="Kobayashi E."/>
            <person name="Shiratori Y."/>
            <person name="Masuda Y."/>
            <person name="Senoo K."/>
        </authorList>
    </citation>
    <scope>NUCLEOTIDE SEQUENCE</scope>
    <source>
        <strain evidence="2">W786</strain>
    </source>
</reference>
<dbReference type="KEGG" id="msea:METESE_20920"/>
<protein>
    <submittedName>
        <fullName evidence="2">Uncharacterized protein</fullName>
    </submittedName>
</protein>
<evidence type="ECO:0000313" key="3">
    <source>
        <dbReference type="Proteomes" id="UP001228113"/>
    </source>
</evidence>
<keyword evidence="3" id="KW-1185">Reference proteome</keyword>
<dbReference type="Proteomes" id="UP001228113">
    <property type="component" value="Chromosome"/>
</dbReference>
<evidence type="ECO:0000256" key="1">
    <source>
        <dbReference type="SAM" id="MobiDB-lite"/>
    </source>
</evidence>
<gene>
    <name evidence="2" type="ORF">METESE_20920</name>
</gene>
<accession>A0AA48KCG7</accession>